<dbReference type="EMBL" id="CP003349">
    <property type="protein sequence ID" value="AFD08830.1"/>
    <property type="molecule type" value="Genomic_DNA"/>
</dbReference>
<protein>
    <recommendedName>
        <fullName evidence="3">STAS domain-containing protein</fullName>
    </recommendedName>
</protein>
<evidence type="ECO:0008006" key="3">
    <source>
        <dbReference type="Google" id="ProtNLM"/>
    </source>
</evidence>
<dbReference type="eggNOG" id="COG4585">
    <property type="taxonomic scope" value="Bacteria"/>
</dbReference>
<dbReference type="HOGENOM" id="CLU_083260_0_0_10"/>
<name>H8KL13_SOLCM</name>
<dbReference type="STRING" id="929556.Solca_3831"/>
<dbReference type="OrthoDB" id="2047848at2"/>
<dbReference type="KEGG" id="scn:Solca_3831"/>
<accession>H8KL13</accession>
<organism evidence="1 2">
    <name type="scientific">Solitalea canadensis (strain ATCC 29591 / DSM 3403 / JCM 21819 / LMG 8368 / NBRC 15130 / NCIMB 12057 / USAM 9D)</name>
    <name type="common">Flexibacter canadensis</name>
    <dbReference type="NCBI Taxonomy" id="929556"/>
    <lineage>
        <taxon>Bacteria</taxon>
        <taxon>Pseudomonadati</taxon>
        <taxon>Bacteroidota</taxon>
        <taxon>Sphingobacteriia</taxon>
        <taxon>Sphingobacteriales</taxon>
        <taxon>Sphingobacteriaceae</taxon>
        <taxon>Solitalea</taxon>
    </lineage>
</organism>
<evidence type="ECO:0000313" key="2">
    <source>
        <dbReference type="Proteomes" id="UP000007590"/>
    </source>
</evidence>
<evidence type="ECO:0000313" key="1">
    <source>
        <dbReference type="EMBL" id="AFD08830.1"/>
    </source>
</evidence>
<dbReference type="RefSeq" id="WP_014682053.1">
    <property type="nucleotide sequence ID" value="NC_017770.1"/>
</dbReference>
<dbReference type="Proteomes" id="UP000007590">
    <property type="component" value="Chromosome"/>
</dbReference>
<proteinExistence type="predicted"/>
<dbReference type="AlphaFoldDB" id="H8KL13"/>
<reference evidence="1" key="1">
    <citation type="submission" date="2012-02" db="EMBL/GenBank/DDBJ databases">
        <title>The complete genome of Solitalea canadensis DSM 3403.</title>
        <authorList>
            <consortium name="US DOE Joint Genome Institute (JGI-PGF)"/>
            <person name="Lucas S."/>
            <person name="Copeland A."/>
            <person name="Lapidus A."/>
            <person name="Glavina del Rio T."/>
            <person name="Dalin E."/>
            <person name="Tice H."/>
            <person name="Bruce D."/>
            <person name="Goodwin L."/>
            <person name="Pitluck S."/>
            <person name="Peters L."/>
            <person name="Ovchinnikova G."/>
            <person name="Lu M."/>
            <person name="Kyrpides N."/>
            <person name="Mavromatis K."/>
            <person name="Ivanova N."/>
            <person name="Brettin T."/>
            <person name="Detter J.C."/>
            <person name="Han C."/>
            <person name="Larimer F."/>
            <person name="Land M."/>
            <person name="Hauser L."/>
            <person name="Markowitz V."/>
            <person name="Cheng J.-F."/>
            <person name="Hugenholtz P."/>
            <person name="Woyke T."/>
            <person name="Wu D."/>
            <person name="Spring S."/>
            <person name="Schroeder M."/>
            <person name="Kopitz M."/>
            <person name="Brambilla E."/>
            <person name="Klenk H.-P."/>
            <person name="Eisen J.A."/>
        </authorList>
    </citation>
    <scope>NUCLEOTIDE SEQUENCE</scope>
    <source>
        <strain evidence="1">DSM 3403</strain>
    </source>
</reference>
<sequence length="284" mass="32169">MKEVLLGSDNIYTNFSGFKQLLNFYDECKRYNNCSIKINLANLNWLDGNLCAFLGALLYRLKKDNSLSFTIDTEQVIRKCNILFHNDFLPVEQNYALYKKQSCIPFKGFMPKQKDEFIAYIEDELLTHGSMPKFSYETKEKLMDDLIEVYGNIDKHAETTDPFFVCGQYFPKGEVINFTISDIGVGFFKKINQCVPHKVTTCGEAILWAVEGNTTKPDASGGLGLKNLRTYFDLTNGGLQIYTGDAGWCSKTKGTVLYPDGLKTLDSNYIGAAINLQFNKKKLT</sequence>
<gene>
    <name evidence="1" type="ordered locus">Solca_3831</name>
</gene>
<keyword evidence="2" id="KW-1185">Reference proteome</keyword>